<dbReference type="PANTHER" id="PTHR43796:SF2">
    <property type="entry name" value="CARBOXYNORSPERMIDINE SYNTHASE"/>
    <property type="match status" value="1"/>
</dbReference>
<feature type="non-terminal residue" evidence="1">
    <location>
        <position position="1"/>
    </location>
</feature>
<reference evidence="1 2" key="1">
    <citation type="journal article" date="2018" name="Front. Plant Sci.">
        <title>Red Clover (Trifolium pratense) and Zigzag Clover (T. medium) - A Picture of Genomic Similarities and Differences.</title>
        <authorList>
            <person name="Dluhosova J."/>
            <person name="Istvanek J."/>
            <person name="Nedelnik J."/>
            <person name="Repkova J."/>
        </authorList>
    </citation>
    <scope>NUCLEOTIDE SEQUENCE [LARGE SCALE GENOMIC DNA]</scope>
    <source>
        <strain evidence="2">cv. 10/8</strain>
        <tissue evidence="1">Leaf</tissue>
    </source>
</reference>
<evidence type="ECO:0000313" key="1">
    <source>
        <dbReference type="EMBL" id="MCI11847.1"/>
    </source>
</evidence>
<name>A0A392PJN1_9FABA</name>
<dbReference type="Proteomes" id="UP000265520">
    <property type="component" value="Unassembled WGS sequence"/>
</dbReference>
<protein>
    <submittedName>
        <fullName evidence="1">Saccharopine dehydrogenase</fullName>
    </submittedName>
</protein>
<proteinExistence type="predicted"/>
<sequence length="93" mass="10096">VDLVVHAAGPFQQTEKCSVLEAAINTKTAYIDVCDDTDYSRRAKSFMSRALAANVPAITTTGIYPGVSNGDTLFLQYSYACHLIVRIICSGLY</sequence>
<accession>A0A392PJN1</accession>
<organism evidence="1 2">
    <name type="scientific">Trifolium medium</name>
    <dbReference type="NCBI Taxonomy" id="97028"/>
    <lineage>
        <taxon>Eukaryota</taxon>
        <taxon>Viridiplantae</taxon>
        <taxon>Streptophyta</taxon>
        <taxon>Embryophyta</taxon>
        <taxon>Tracheophyta</taxon>
        <taxon>Spermatophyta</taxon>
        <taxon>Magnoliopsida</taxon>
        <taxon>eudicotyledons</taxon>
        <taxon>Gunneridae</taxon>
        <taxon>Pentapetalae</taxon>
        <taxon>rosids</taxon>
        <taxon>fabids</taxon>
        <taxon>Fabales</taxon>
        <taxon>Fabaceae</taxon>
        <taxon>Papilionoideae</taxon>
        <taxon>50 kb inversion clade</taxon>
        <taxon>NPAAA clade</taxon>
        <taxon>Hologalegina</taxon>
        <taxon>IRL clade</taxon>
        <taxon>Trifolieae</taxon>
        <taxon>Trifolium</taxon>
    </lineage>
</organism>
<dbReference type="PANTHER" id="PTHR43796">
    <property type="entry name" value="CARBOXYNORSPERMIDINE SYNTHASE"/>
    <property type="match status" value="1"/>
</dbReference>
<dbReference type="EMBL" id="LXQA010081724">
    <property type="protein sequence ID" value="MCI11847.1"/>
    <property type="molecule type" value="Genomic_DNA"/>
</dbReference>
<comment type="caution">
    <text evidence="1">The sequence shown here is derived from an EMBL/GenBank/DDBJ whole genome shotgun (WGS) entry which is preliminary data.</text>
</comment>
<evidence type="ECO:0000313" key="2">
    <source>
        <dbReference type="Proteomes" id="UP000265520"/>
    </source>
</evidence>
<keyword evidence="2" id="KW-1185">Reference proteome</keyword>
<dbReference type="Gene3D" id="3.40.50.720">
    <property type="entry name" value="NAD(P)-binding Rossmann-like Domain"/>
    <property type="match status" value="1"/>
</dbReference>
<gene>
    <name evidence="1" type="ORF">A2U01_0032949</name>
</gene>
<dbReference type="AlphaFoldDB" id="A0A392PJN1"/>